<comment type="cofactor">
    <cofactor evidence="6">
        <name>Zn(2+)</name>
        <dbReference type="ChEBI" id="CHEBI:29105"/>
    </cofactor>
    <text evidence="6">Binds 1 zinc ion.</text>
</comment>
<evidence type="ECO:0000256" key="6">
    <source>
        <dbReference type="RuleBase" id="RU003435"/>
    </source>
</evidence>
<dbReference type="GO" id="GO:0006508">
    <property type="term" value="P:proteolysis"/>
    <property type="evidence" value="ECO:0007669"/>
    <property type="project" value="UniProtKB-KW"/>
</dbReference>
<dbReference type="Gene3D" id="1.10.1370.20">
    <property type="entry name" value="Oligoendopeptidase f, C-terminal domain"/>
    <property type="match status" value="1"/>
</dbReference>
<evidence type="ECO:0000313" key="9">
    <source>
        <dbReference type="EMBL" id="AUM62616.1"/>
    </source>
</evidence>
<keyword evidence="2 6" id="KW-0479">Metal-binding</keyword>
<dbReference type="RefSeq" id="WP_101780676.1">
    <property type="nucleotide sequence ID" value="NZ_CP025543.1"/>
</dbReference>
<keyword evidence="1 6" id="KW-0645">Protease</keyword>
<gene>
    <name evidence="9" type="primary">pepF</name>
    <name evidence="9" type="ORF">SMONO_v1c03670</name>
</gene>
<dbReference type="InterPro" id="IPR013647">
    <property type="entry name" value="OligopepF_N_dom"/>
</dbReference>
<protein>
    <submittedName>
        <fullName evidence="9">Oligoendopeptidase F</fullName>
    </submittedName>
</protein>
<evidence type="ECO:0000256" key="4">
    <source>
        <dbReference type="ARBA" id="ARBA00022833"/>
    </source>
</evidence>
<dbReference type="EMBL" id="CP025543">
    <property type="protein sequence ID" value="AUM62616.1"/>
    <property type="molecule type" value="Genomic_DNA"/>
</dbReference>
<evidence type="ECO:0000313" key="10">
    <source>
        <dbReference type="Proteomes" id="UP000234790"/>
    </source>
</evidence>
<sequence length="601" mass="71193">MKRNEAISKYKWNLLDLYKKDEDFLNDLEIYIEANNKLLRYKNTLNNKDSFINFLKESIKVDSYSSKMGHFLKYLYIEQKNERLNNLESIYNKKLQHFDGKFSWISEEVKGIGQSKILQWLSKDEELKHYSKSYKEFFKHIKYLLPQKDRELISKVSNSSSILYEMYETMRFKDNEEKILKYNDKEYIVNQKFISDIYTYSDPKADQELRALASLKYKEEINLKKHTFAKIYESIVKEEIESSKLVGMEGFKENFFDEDDFSLNDFLGLLKYTSKNSEVYYRYYEIIKNYLNLDKFYGTDSSLELIKLEKLNYSVEEAQQIIKESLKGLGDEYLKNLEYCWSDNKVDYFEDENKSTGAFTIGSYKYDSLISMNFTDDIDSVSTLAHEMGHAVHNLFAKQNQPRPLNGFSNMIAEVASTFNEHLLFDYLIKNEKDESRKITLIQNRIEFIFNNFFSAVADAQFEYNCYEEIEKGGVLTLEKISDILKESNRKILGKSIFDRYDADSYKYSWISISHLFEQPFYIFKYAVSIAVSFKLYSEFKNTNDSNKIINFLKEGGSLEITELFSKYGFDCKDENSYKEIINEVKSLVDQFEVLLNKKTT</sequence>
<accession>A0A2K9LU83</accession>
<evidence type="ECO:0000256" key="3">
    <source>
        <dbReference type="ARBA" id="ARBA00022801"/>
    </source>
</evidence>
<evidence type="ECO:0000256" key="2">
    <source>
        <dbReference type="ARBA" id="ARBA00022723"/>
    </source>
</evidence>
<dbReference type="AlphaFoldDB" id="A0A2K9LU83"/>
<name>A0A2K9LU83_SPISQ</name>
<dbReference type="Pfam" id="PF08439">
    <property type="entry name" value="Peptidase_M3_N"/>
    <property type="match status" value="1"/>
</dbReference>
<evidence type="ECO:0000256" key="1">
    <source>
        <dbReference type="ARBA" id="ARBA00022670"/>
    </source>
</evidence>
<dbReference type="GO" id="GO:0046872">
    <property type="term" value="F:metal ion binding"/>
    <property type="evidence" value="ECO:0007669"/>
    <property type="project" value="UniProtKB-UniRule"/>
</dbReference>
<dbReference type="OrthoDB" id="9766487at2"/>
<keyword evidence="4 6" id="KW-0862">Zinc</keyword>
<dbReference type="Gene3D" id="1.20.140.70">
    <property type="entry name" value="Oligopeptidase f, N-terminal domain"/>
    <property type="match status" value="1"/>
</dbReference>
<proteinExistence type="inferred from homology"/>
<dbReference type="Pfam" id="PF01432">
    <property type="entry name" value="Peptidase_M3"/>
    <property type="match status" value="1"/>
</dbReference>
<feature type="domain" description="Oligopeptidase F N-terminal" evidence="8">
    <location>
        <begin position="111"/>
        <end position="171"/>
    </location>
</feature>
<dbReference type="KEGG" id="smoo:SMONO_v1c03670"/>
<dbReference type="InterPro" id="IPR042088">
    <property type="entry name" value="OligoPept_F_C"/>
</dbReference>
<comment type="similarity">
    <text evidence="6">Belongs to the peptidase M3 family.</text>
</comment>
<keyword evidence="5 6" id="KW-0482">Metalloprotease</keyword>
<evidence type="ECO:0000259" key="8">
    <source>
        <dbReference type="Pfam" id="PF08439"/>
    </source>
</evidence>
<dbReference type="Proteomes" id="UP000234790">
    <property type="component" value="Chromosome"/>
</dbReference>
<feature type="domain" description="Peptidase M3A/M3B catalytic" evidence="7">
    <location>
        <begin position="205"/>
        <end position="580"/>
    </location>
</feature>
<organism evidence="9 10">
    <name type="scientific">Spiroplasma monobiae MQ-1</name>
    <dbReference type="NCBI Taxonomy" id="1336748"/>
    <lineage>
        <taxon>Bacteria</taxon>
        <taxon>Bacillati</taxon>
        <taxon>Mycoplasmatota</taxon>
        <taxon>Mollicutes</taxon>
        <taxon>Entomoplasmatales</taxon>
        <taxon>Spiroplasmataceae</taxon>
        <taxon>Spiroplasma</taxon>
    </lineage>
</organism>
<dbReference type="InterPro" id="IPR001567">
    <property type="entry name" value="Pept_M3A_M3B_dom"/>
</dbReference>
<keyword evidence="3 6" id="KW-0378">Hydrolase</keyword>
<reference evidence="9 10" key="1">
    <citation type="submission" date="2017-12" db="EMBL/GenBank/DDBJ databases">
        <title>Complete genome sequence of Spiroplasma monobiae MQ-1 (ATCC 33825).</title>
        <authorList>
            <person name="Tsai Y.-M."/>
            <person name="Lo W.-S."/>
            <person name="Wu P.-S."/>
            <person name="Cho S.-T."/>
            <person name="Kuo C.-H."/>
        </authorList>
    </citation>
    <scope>NUCLEOTIDE SEQUENCE [LARGE SCALE GENOMIC DNA]</scope>
    <source>
        <strain evidence="9 10">MQ-1</strain>
    </source>
</reference>
<evidence type="ECO:0000256" key="5">
    <source>
        <dbReference type="ARBA" id="ARBA00023049"/>
    </source>
</evidence>
<evidence type="ECO:0000259" key="7">
    <source>
        <dbReference type="Pfam" id="PF01432"/>
    </source>
</evidence>
<keyword evidence="10" id="KW-1185">Reference proteome</keyword>
<dbReference type="GO" id="GO:0004222">
    <property type="term" value="F:metalloendopeptidase activity"/>
    <property type="evidence" value="ECO:0007669"/>
    <property type="project" value="InterPro"/>
</dbReference>
<dbReference type="SUPFAM" id="SSF55486">
    <property type="entry name" value="Metalloproteases ('zincins'), catalytic domain"/>
    <property type="match status" value="1"/>
</dbReference>